<dbReference type="SUPFAM" id="SSF53756">
    <property type="entry name" value="UDP-Glycosyltransferase/glycogen phosphorylase"/>
    <property type="match status" value="1"/>
</dbReference>
<proteinExistence type="predicted"/>
<reference evidence="1 2" key="1">
    <citation type="submission" date="2016-10" db="EMBL/GenBank/DDBJ databases">
        <authorList>
            <person name="de Groot N.N."/>
        </authorList>
    </citation>
    <scope>NUCLEOTIDE SEQUENCE [LARGE SCALE GENOMIC DNA]</scope>
    <source>
        <strain evidence="1 2">ATCC 35022</strain>
    </source>
</reference>
<dbReference type="Gene3D" id="3.40.50.2000">
    <property type="entry name" value="Glycogen Phosphorylase B"/>
    <property type="match status" value="1"/>
</dbReference>
<evidence type="ECO:0000313" key="2">
    <source>
        <dbReference type="Proteomes" id="UP000199071"/>
    </source>
</evidence>
<evidence type="ECO:0008006" key="3">
    <source>
        <dbReference type="Google" id="ProtNLM"/>
    </source>
</evidence>
<dbReference type="AlphaFoldDB" id="A0A1G6E6S3"/>
<sequence length="682" mass="75891">MTSIMRRDRPILLWAGRVSFLFGYGAATRRYLEAFRSIDFDVVVFDIVSGMVVGPDSRAAFSVSVRDGITSLTFESGRDVVLVVSDTPLGLPSFQVKGSIRLISSTMFECDGLPTGWLRRLLRCEEVWVPSEFNRETFRNAGIPAARLQVMPIPANPALAENAIAPMNLSQANRFRFLTVASAWDRKDIGMVLRAYLSEFTAADDATMVVKLPGHFDGFGGAREIVRKVVFPDFDIDDPDLAHVLVLCGDFDDERLWSLFAACDAYVSSDRGKGWDLPAFEAMQLGLVSIGVDWGGNTAFMTKENSVLIPPEPAHVLTGEDLIKNKRVYRGQSWASIDAAKLSRAMRDVFEKPEDYRAIRANAPEVNQTFAGARVAEQMVARIDQLQSSDFRGDGPAIIRFKTSAFPPASPQATVSADDLAAADPELKPFDAHVGNAEDWLQTRRDAWNRMRVTPRGADLARLREMRNTYYGRRIFIFGNKFRPKQFDFSLLEGECSFGTNRTYKIGERKNWVPTFYTVLDWHLASQIAETVNGLTGSLYFFPQRFFGLLRDGNDVRWYEAYPPGESLLDQFETYLPKGARGTSVATVAIQIAYYLGFREFYLVGHELTRPRRSEAEEPGADAAPPFPRPVLIAKRRELIACRDAIEYHGGTIHDATPGGGVDDLPHVSFKSLFGDGGSGAG</sequence>
<organism evidence="1 2">
    <name type="scientific">Bauldia litoralis</name>
    <dbReference type="NCBI Taxonomy" id="665467"/>
    <lineage>
        <taxon>Bacteria</taxon>
        <taxon>Pseudomonadati</taxon>
        <taxon>Pseudomonadota</taxon>
        <taxon>Alphaproteobacteria</taxon>
        <taxon>Hyphomicrobiales</taxon>
        <taxon>Kaistiaceae</taxon>
        <taxon>Bauldia</taxon>
    </lineage>
</organism>
<dbReference type="EMBL" id="FMXQ01000010">
    <property type="protein sequence ID" value="SDB53106.1"/>
    <property type="molecule type" value="Genomic_DNA"/>
</dbReference>
<gene>
    <name evidence="1" type="ORF">SAMN02982931_04198</name>
</gene>
<keyword evidence="2" id="KW-1185">Reference proteome</keyword>
<evidence type="ECO:0000313" key="1">
    <source>
        <dbReference type="EMBL" id="SDB53106.1"/>
    </source>
</evidence>
<dbReference type="PANTHER" id="PTHR46656:SF3">
    <property type="entry name" value="PUTATIVE-RELATED"/>
    <property type="match status" value="1"/>
</dbReference>
<dbReference type="STRING" id="665467.SAMN02982931_04198"/>
<accession>A0A1G6E6S3</accession>
<dbReference type="PANTHER" id="PTHR46656">
    <property type="entry name" value="PUTATIVE-RELATED"/>
    <property type="match status" value="1"/>
</dbReference>
<dbReference type="Proteomes" id="UP000199071">
    <property type="component" value="Unassembled WGS sequence"/>
</dbReference>
<name>A0A1G6E6S3_9HYPH</name>
<protein>
    <recommendedName>
        <fullName evidence="3">Glycosyl transferases group 1</fullName>
    </recommendedName>
</protein>